<evidence type="ECO:0000256" key="11">
    <source>
        <dbReference type="ARBA" id="ARBA00030193"/>
    </source>
</evidence>
<name>A0A1H3IAP3_9PROT</name>
<evidence type="ECO:0000313" key="14">
    <source>
        <dbReference type="EMBL" id="SDY24329.1"/>
    </source>
</evidence>
<comment type="catalytic activity">
    <reaction evidence="1">
        <text>(7,8-dihydropterin-6-yl)methyl diphosphate + 4-aminobenzoate = 7,8-dihydropteroate + diphosphate</text>
        <dbReference type="Rhea" id="RHEA:19949"/>
        <dbReference type="ChEBI" id="CHEBI:17836"/>
        <dbReference type="ChEBI" id="CHEBI:17839"/>
        <dbReference type="ChEBI" id="CHEBI:33019"/>
        <dbReference type="ChEBI" id="CHEBI:72950"/>
        <dbReference type="EC" id="2.5.1.15"/>
    </reaction>
</comment>
<proteinExistence type="inferred from homology"/>
<sequence>MRRRTQRTMAAAIEYALGAMHAAAPKLKMFQRHKILNEDPRMHILTQMLASDRPLIMGVVNVTPDSFSDGGQYATTDEAIQHANRLIAEGADILDIGGESTRPGSLPVSQEDELSRVIPVIEFAVHKRIPVSIDTSKPAVMRAAIRAGADLVNDVNALQAPGALKAIAESSAMVCLMHMQGTPETMQNTPHYTDVVTEIRAFLAQRIDAARNAGIPAERILIDPGFGFGKTLEHNLALLQQLDRLLAIGRPILVGLSRKSMLGAITGNTIDNRLHASVAAALLAVIKGAKIVRVHDVKATRDALSVLEAVNNRGQSRVNCKIS</sequence>
<dbReference type="GO" id="GO:0046654">
    <property type="term" value="P:tetrahydrofolate biosynthetic process"/>
    <property type="evidence" value="ECO:0007669"/>
    <property type="project" value="UniProtKB-UniPathway"/>
</dbReference>
<dbReference type="EMBL" id="FNOY01000025">
    <property type="protein sequence ID" value="SDY24329.1"/>
    <property type="molecule type" value="Genomic_DNA"/>
</dbReference>
<dbReference type="AlphaFoldDB" id="A0A1H3IAP3"/>
<dbReference type="GO" id="GO:0004156">
    <property type="term" value="F:dihydropteroate synthase activity"/>
    <property type="evidence" value="ECO:0007669"/>
    <property type="project" value="UniProtKB-EC"/>
</dbReference>
<dbReference type="STRING" id="44576.SAMN05421881_102515"/>
<evidence type="ECO:0000256" key="10">
    <source>
        <dbReference type="ARBA" id="ARBA00022909"/>
    </source>
</evidence>
<dbReference type="PROSITE" id="PS00793">
    <property type="entry name" value="DHPS_2"/>
    <property type="match status" value="1"/>
</dbReference>
<evidence type="ECO:0000256" key="4">
    <source>
        <dbReference type="ARBA" id="ARBA00009503"/>
    </source>
</evidence>
<protein>
    <recommendedName>
        <fullName evidence="6 12">Dihydropteroate synthase</fullName>
        <shortName evidence="12">DHPS</shortName>
        <ecNumber evidence="5 12">2.5.1.15</ecNumber>
    </recommendedName>
    <alternativeName>
        <fullName evidence="11 12">Dihydropteroate pyrophosphorylase</fullName>
    </alternativeName>
</protein>
<keyword evidence="8 12" id="KW-0479">Metal-binding</keyword>
<accession>A0A1H3IAP3</accession>
<dbReference type="CDD" id="cd00739">
    <property type="entry name" value="DHPS"/>
    <property type="match status" value="1"/>
</dbReference>
<evidence type="ECO:0000313" key="15">
    <source>
        <dbReference type="Proteomes" id="UP000198640"/>
    </source>
</evidence>
<reference evidence="14 15" key="1">
    <citation type="submission" date="2016-10" db="EMBL/GenBank/DDBJ databases">
        <authorList>
            <person name="de Groot N.N."/>
        </authorList>
    </citation>
    <scope>NUCLEOTIDE SEQUENCE [LARGE SCALE GENOMIC DNA]</scope>
    <source>
        <strain evidence="14 15">Nm1</strain>
    </source>
</reference>
<evidence type="ECO:0000256" key="2">
    <source>
        <dbReference type="ARBA" id="ARBA00001946"/>
    </source>
</evidence>
<organism evidence="14 15">
    <name type="scientific">Nitrosomonas halophila</name>
    <dbReference type="NCBI Taxonomy" id="44576"/>
    <lineage>
        <taxon>Bacteria</taxon>
        <taxon>Pseudomonadati</taxon>
        <taxon>Pseudomonadota</taxon>
        <taxon>Betaproteobacteria</taxon>
        <taxon>Nitrosomonadales</taxon>
        <taxon>Nitrosomonadaceae</taxon>
        <taxon>Nitrosomonas</taxon>
    </lineage>
</organism>
<evidence type="ECO:0000256" key="5">
    <source>
        <dbReference type="ARBA" id="ARBA00012458"/>
    </source>
</evidence>
<keyword evidence="10 12" id="KW-0289">Folate biosynthesis</keyword>
<comment type="cofactor">
    <cofactor evidence="2 12">
        <name>Mg(2+)</name>
        <dbReference type="ChEBI" id="CHEBI:18420"/>
    </cofactor>
</comment>
<evidence type="ECO:0000256" key="9">
    <source>
        <dbReference type="ARBA" id="ARBA00022842"/>
    </source>
</evidence>
<dbReference type="InterPro" id="IPR000489">
    <property type="entry name" value="Pterin-binding_dom"/>
</dbReference>
<dbReference type="InterPro" id="IPR045031">
    <property type="entry name" value="DHP_synth-like"/>
</dbReference>
<evidence type="ECO:0000256" key="3">
    <source>
        <dbReference type="ARBA" id="ARBA00004763"/>
    </source>
</evidence>
<dbReference type="SUPFAM" id="SSF51717">
    <property type="entry name" value="Dihydropteroate synthetase-like"/>
    <property type="match status" value="1"/>
</dbReference>
<dbReference type="UniPathway" id="UPA00077">
    <property type="reaction ID" value="UER00156"/>
</dbReference>
<keyword evidence="15" id="KW-1185">Reference proteome</keyword>
<evidence type="ECO:0000259" key="13">
    <source>
        <dbReference type="PROSITE" id="PS50972"/>
    </source>
</evidence>
<dbReference type="GO" id="GO:0046872">
    <property type="term" value="F:metal ion binding"/>
    <property type="evidence" value="ECO:0007669"/>
    <property type="project" value="UniProtKB-KW"/>
</dbReference>
<dbReference type="NCBIfam" id="TIGR01496">
    <property type="entry name" value="DHPS"/>
    <property type="match status" value="1"/>
</dbReference>
<dbReference type="GO" id="GO:0005829">
    <property type="term" value="C:cytosol"/>
    <property type="evidence" value="ECO:0007669"/>
    <property type="project" value="TreeGrafter"/>
</dbReference>
<dbReference type="GO" id="GO:0046656">
    <property type="term" value="P:folic acid biosynthetic process"/>
    <property type="evidence" value="ECO:0007669"/>
    <property type="project" value="UniProtKB-KW"/>
</dbReference>
<evidence type="ECO:0000256" key="7">
    <source>
        <dbReference type="ARBA" id="ARBA00022679"/>
    </source>
</evidence>
<dbReference type="PANTHER" id="PTHR20941">
    <property type="entry name" value="FOLATE SYNTHESIS PROTEINS"/>
    <property type="match status" value="1"/>
</dbReference>
<evidence type="ECO:0000256" key="6">
    <source>
        <dbReference type="ARBA" id="ARBA00016919"/>
    </source>
</evidence>
<comment type="similarity">
    <text evidence="4 12">Belongs to the DHPS family.</text>
</comment>
<comment type="function">
    <text evidence="12">Catalyzes the condensation of para-aminobenzoate (pABA) with 6-hydroxymethyl-7,8-dihydropterin diphosphate (DHPt-PP) to form 7,8-dihydropteroate (H2Pte), the immediate precursor of folate derivatives.</text>
</comment>
<gene>
    <name evidence="14" type="ORF">SAMN05421881_102515</name>
</gene>
<dbReference type="PROSITE" id="PS50972">
    <property type="entry name" value="PTERIN_BINDING"/>
    <property type="match status" value="1"/>
</dbReference>
<comment type="pathway">
    <text evidence="3 12">Cofactor biosynthesis; tetrahydrofolate biosynthesis; 7,8-dihydrofolate from 2-amino-4-hydroxy-6-hydroxymethyl-7,8-dihydropteridine diphosphate and 4-aminobenzoate: step 1/2.</text>
</comment>
<feature type="domain" description="Pterin-binding" evidence="13">
    <location>
        <begin position="54"/>
        <end position="305"/>
    </location>
</feature>
<keyword evidence="9 12" id="KW-0460">Magnesium</keyword>
<dbReference type="InterPro" id="IPR011005">
    <property type="entry name" value="Dihydropteroate_synth-like_sf"/>
</dbReference>
<dbReference type="PANTHER" id="PTHR20941:SF1">
    <property type="entry name" value="FOLIC ACID SYNTHESIS PROTEIN FOL1"/>
    <property type="match status" value="1"/>
</dbReference>
<evidence type="ECO:0000256" key="8">
    <source>
        <dbReference type="ARBA" id="ARBA00022723"/>
    </source>
</evidence>
<dbReference type="FunFam" id="3.20.20.20:FF:000006">
    <property type="entry name" value="Dihydropteroate synthase"/>
    <property type="match status" value="1"/>
</dbReference>
<dbReference type="Gene3D" id="3.20.20.20">
    <property type="entry name" value="Dihydropteroate synthase-like"/>
    <property type="match status" value="1"/>
</dbReference>
<dbReference type="InterPro" id="IPR006390">
    <property type="entry name" value="DHP_synth_dom"/>
</dbReference>
<dbReference type="Pfam" id="PF00809">
    <property type="entry name" value="Pterin_bind"/>
    <property type="match status" value="1"/>
</dbReference>
<dbReference type="EC" id="2.5.1.15" evidence="5 12"/>
<dbReference type="Proteomes" id="UP000198640">
    <property type="component" value="Unassembled WGS sequence"/>
</dbReference>
<evidence type="ECO:0000256" key="1">
    <source>
        <dbReference type="ARBA" id="ARBA00000012"/>
    </source>
</evidence>
<evidence type="ECO:0000256" key="12">
    <source>
        <dbReference type="RuleBase" id="RU361205"/>
    </source>
</evidence>
<dbReference type="PROSITE" id="PS00792">
    <property type="entry name" value="DHPS_1"/>
    <property type="match status" value="1"/>
</dbReference>
<keyword evidence="7 12" id="KW-0808">Transferase</keyword>